<gene>
    <name evidence="2" type="ORF">RRG08_007356</name>
</gene>
<comment type="caution">
    <text evidence="2">The sequence shown here is derived from an EMBL/GenBank/DDBJ whole genome shotgun (WGS) entry which is preliminary data.</text>
</comment>
<proteinExistence type="predicted"/>
<feature type="region of interest" description="Disordered" evidence="1">
    <location>
        <begin position="70"/>
        <end position="92"/>
    </location>
</feature>
<dbReference type="EMBL" id="JAWDGP010001382">
    <property type="protein sequence ID" value="KAK3792277.1"/>
    <property type="molecule type" value="Genomic_DNA"/>
</dbReference>
<protein>
    <submittedName>
        <fullName evidence="2">Uncharacterized protein</fullName>
    </submittedName>
</protein>
<evidence type="ECO:0000313" key="2">
    <source>
        <dbReference type="EMBL" id="KAK3792277.1"/>
    </source>
</evidence>
<feature type="compositionally biased region" description="Polar residues" evidence="1">
    <location>
        <begin position="1"/>
        <end position="11"/>
    </location>
</feature>
<sequence length="92" mass="10722">MSPGTRSTSGRKNVDGMMNQTEARSRHRYFILKLLSRFKQRLLGASDTPVTSRVFFKGQEARRYVNGRSRIDTQRGDKDRTRENCREVVVKE</sequence>
<keyword evidence="3" id="KW-1185">Reference proteome</keyword>
<dbReference type="Proteomes" id="UP001283361">
    <property type="component" value="Unassembled WGS sequence"/>
</dbReference>
<evidence type="ECO:0000313" key="3">
    <source>
        <dbReference type="Proteomes" id="UP001283361"/>
    </source>
</evidence>
<feature type="region of interest" description="Disordered" evidence="1">
    <location>
        <begin position="1"/>
        <end position="21"/>
    </location>
</feature>
<reference evidence="2" key="1">
    <citation type="journal article" date="2023" name="G3 (Bethesda)">
        <title>A reference genome for the long-term kleptoplast-retaining sea slug Elysia crispata morphotype clarki.</title>
        <authorList>
            <person name="Eastman K.E."/>
            <person name="Pendleton A.L."/>
            <person name="Shaikh M.A."/>
            <person name="Suttiyut T."/>
            <person name="Ogas R."/>
            <person name="Tomko P."/>
            <person name="Gavelis G."/>
            <person name="Widhalm J.R."/>
            <person name="Wisecaver J.H."/>
        </authorList>
    </citation>
    <scope>NUCLEOTIDE SEQUENCE</scope>
    <source>
        <strain evidence="2">ECLA1</strain>
    </source>
</reference>
<accession>A0AAE1AQQ1</accession>
<evidence type="ECO:0000256" key="1">
    <source>
        <dbReference type="SAM" id="MobiDB-lite"/>
    </source>
</evidence>
<organism evidence="2 3">
    <name type="scientific">Elysia crispata</name>
    <name type="common">lettuce slug</name>
    <dbReference type="NCBI Taxonomy" id="231223"/>
    <lineage>
        <taxon>Eukaryota</taxon>
        <taxon>Metazoa</taxon>
        <taxon>Spiralia</taxon>
        <taxon>Lophotrochozoa</taxon>
        <taxon>Mollusca</taxon>
        <taxon>Gastropoda</taxon>
        <taxon>Heterobranchia</taxon>
        <taxon>Euthyneura</taxon>
        <taxon>Panpulmonata</taxon>
        <taxon>Sacoglossa</taxon>
        <taxon>Placobranchoidea</taxon>
        <taxon>Plakobranchidae</taxon>
        <taxon>Elysia</taxon>
    </lineage>
</organism>
<dbReference type="AlphaFoldDB" id="A0AAE1AQQ1"/>
<name>A0AAE1AQQ1_9GAST</name>